<evidence type="ECO:0000313" key="4">
    <source>
        <dbReference type="EMBL" id="KAK0751900.1"/>
    </source>
</evidence>
<evidence type="ECO:0000256" key="1">
    <source>
        <dbReference type="SAM" id="SignalP"/>
    </source>
</evidence>
<keyword evidence="5" id="KW-1185">Reference proteome</keyword>
<dbReference type="Gene3D" id="3.40.710.10">
    <property type="entry name" value="DD-peptidase/beta-lactamase superfamily"/>
    <property type="match status" value="1"/>
</dbReference>
<dbReference type="InterPro" id="IPR012338">
    <property type="entry name" value="Beta-lactam/transpept-like"/>
</dbReference>
<name>A0AA40F664_9PEZI</name>
<dbReference type="InterPro" id="IPR051478">
    <property type="entry name" value="Beta-lactamase-like_AB/R"/>
</dbReference>
<feature type="domain" description="Beta-lactamase-related" evidence="2">
    <location>
        <begin position="102"/>
        <end position="415"/>
    </location>
</feature>
<reference evidence="4" key="1">
    <citation type="submission" date="2023-06" db="EMBL/GenBank/DDBJ databases">
        <title>Genome-scale phylogeny and comparative genomics of the fungal order Sordariales.</title>
        <authorList>
            <consortium name="Lawrence Berkeley National Laboratory"/>
            <person name="Hensen N."/>
            <person name="Bonometti L."/>
            <person name="Westerberg I."/>
            <person name="Brannstrom I.O."/>
            <person name="Guillou S."/>
            <person name="Cros-Aarteil S."/>
            <person name="Calhoun S."/>
            <person name="Haridas S."/>
            <person name="Kuo A."/>
            <person name="Mondo S."/>
            <person name="Pangilinan J."/>
            <person name="Riley R."/>
            <person name="LaButti K."/>
            <person name="Andreopoulos B."/>
            <person name="Lipzen A."/>
            <person name="Chen C."/>
            <person name="Yanf M."/>
            <person name="Daum C."/>
            <person name="Ng V."/>
            <person name="Clum A."/>
            <person name="Steindorff A."/>
            <person name="Ohm R."/>
            <person name="Martin F."/>
            <person name="Silar P."/>
            <person name="Natvig D."/>
            <person name="Lalanne C."/>
            <person name="Gautier V."/>
            <person name="Ament-velasquez S.L."/>
            <person name="Kruys A."/>
            <person name="Hutchinson M.I."/>
            <person name="Powell A.J."/>
            <person name="Barry K."/>
            <person name="Miller A.N."/>
            <person name="Grigoriev I.V."/>
            <person name="Debuchy R."/>
            <person name="Gladieux P."/>
            <person name="Thoren M.H."/>
            <person name="Johannesson H."/>
        </authorList>
    </citation>
    <scope>NUCLEOTIDE SEQUENCE</scope>
    <source>
        <strain evidence="4">SMH3187-1</strain>
    </source>
</reference>
<evidence type="ECO:0000313" key="5">
    <source>
        <dbReference type="Proteomes" id="UP001172155"/>
    </source>
</evidence>
<dbReference type="InterPro" id="IPR058664">
    <property type="entry name" value="ARB_00930-like_C"/>
</dbReference>
<dbReference type="AlphaFoldDB" id="A0AA40F664"/>
<organism evidence="4 5">
    <name type="scientific">Schizothecium vesticola</name>
    <dbReference type="NCBI Taxonomy" id="314040"/>
    <lineage>
        <taxon>Eukaryota</taxon>
        <taxon>Fungi</taxon>
        <taxon>Dikarya</taxon>
        <taxon>Ascomycota</taxon>
        <taxon>Pezizomycotina</taxon>
        <taxon>Sordariomycetes</taxon>
        <taxon>Sordariomycetidae</taxon>
        <taxon>Sordariales</taxon>
        <taxon>Schizotheciaceae</taxon>
        <taxon>Schizothecium</taxon>
    </lineage>
</organism>
<feature type="chain" id="PRO_5041401056" evidence="1">
    <location>
        <begin position="20"/>
        <end position="623"/>
    </location>
</feature>
<gene>
    <name evidence="4" type="ORF">B0T18DRAFT_436109</name>
</gene>
<dbReference type="InterPro" id="IPR001466">
    <property type="entry name" value="Beta-lactam-related"/>
</dbReference>
<dbReference type="EMBL" id="JAUKUD010000002">
    <property type="protein sequence ID" value="KAK0751900.1"/>
    <property type="molecule type" value="Genomic_DNA"/>
</dbReference>
<evidence type="ECO:0000259" key="2">
    <source>
        <dbReference type="Pfam" id="PF00144"/>
    </source>
</evidence>
<comment type="caution">
    <text evidence="4">The sequence shown here is derived from an EMBL/GenBank/DDBJ whole genome shotgun (WGS) entry which is preliminary data.</text>
</comment>
<protein>
    <submittedName>
        <fullName evidence="4">Beta-lactamase/transpeptidase-like protein</fullName>
    </submittedName>
</protein>
<sequence>MKTLYLALVAATRLSPSYAKAPCPLYGPIFPKPTKLLSDPAVQYAATLLDGIFPQYIDNANSSGSERFSYSVEVFSATEDLPLYAHHWTATNLPLLNSSGVTRVTGDSVYRIGSITKIFTILTFLATVGDGIMNDPVSKHLPEIAELAAQSSGSAIWAPDWDSITVGSLATQTSGLIRDYSILGELSYQLSLDGLYKLGFPPIPVDEFPPCGHSPGCTREQLFAGLGKLPPSFPPFATPTYSDLGFTLLGYIAERVSGKDFESLMKEKVLDPLNLKHTFYRKPDNALGIIPGNVNRTTWAGDLGEEAATGNMFTSSTDLSNLGRAILRSTLIKPAMTRRWMKPFSFTSDPKAMVGMPWGVRRLELVANQTYQNVHTYNKAGSIGSYFSLLALIPELDIGYTVLVAGDPPPGLTMDIAEALTATYFPTLVHVARAQANTTYGGTYTYTGTSLTSASSNITTPLPSNSTALHAKYPLTNTTLPTPLNSTLTLTVDSGPGLALTRWISNGTDMLYVSVALASNLSSEYWDTLRPNVRLYPTGLEDAVPANGTNKGGRKVAFKAVFEDVGGPTFNGTYKADCATWVGVTGAVYGSRPLDLFVFEVDAGGRVVAVENGALRVGMSKVG</sequence>
<feature type="domain" description="Beta-lactamase-like ARB-00930-like C-terminal" evidence="3">
    <location>
        <begin position="432"/>
        <end position="622"/>
    </location>
</feature>
<dbReference type="PANTHER" id="PTHR22935">
    <property type="entry name" value="PENICILLIN-BINDING PROTEIN"/>
    <property type="match status" value="1"/>
</dbReference>
<feature type="signal peptide" evidence="1">
    <location>
        <begin position="1"/>
        <end position="19"/>
    </location>
</feature>
<evidence type="ECO:0000259" key="3">
    <source>
        <dbReference type="Pfam" id="PF26335"/>
    </source>
</evidence>
<accession>A0AA40F664</accession>
<dbReference type="Proteomes" id="UP001172155">
    <property type="component" value="Unassembled WGS sequence"/>
</dbReference>
<dbReference type="Pfam" id="PF00144">
    <property type="entry name" value="Beta-lactamase"/>
    <property type="match status" value="1"/>
</dbReference>
<keyword evidence="1" id="KW-0732">Signal</keyword>
<proteinExistence type="predicted"/>
<dbReference type="Pfam" id="PF26335">
    <property type="entry name" value="ARB_00930_C"/>
    <property type="match status" value="1"/>
</dbReference>
<dbReference type="SUPFAM" id="SSF56601">
    <property type="entry name" value="beta-lactamase/transpeptidase-like"/>
    <property type="match status" value="1"/>
</dbReference>
<dbReference type="PANTHER" id="PTHR22935:SF97">
    <property type="entry name" value="BETA-LACTAMASE-RELATED DOMAIN-CONTAINING PROTEIN"/>
    <property type="match status" value="1"/>
</dbReference>